<comment type="caution">
    <text evidence="1">The sequence shown here is derived from an EMBL/GenBank/DDBJ whole genome shotgun (WGS) entry which is preliminary data.</text>
</comment>
<name>A0AAV6U5C7_9ARAC</name>
<protein>
    <submittedName>
        <fullName evidence="1">Uncharacterized protein</fullName>
    </submittedName>
</protein>
<evidence type="ECO:0000313" key="1">
    <source>
        <dbReference type="EMBL" id="KAG8179742.1"/>
    </source>
</evidence>
<organism evidence="1 2">
    <name type="scientific">Oedothorax gibbosus</name>
    <dbReference type="NCBI Taxonomy" id="931172"/>
    <lineage>
        <taxon>Eukaryota</taxon>
        <taxon>Metazoa</taxon>
        <taxon>Ecdysozoa</taxon>
        <taxon>Arthropoda</taxon>
        <taxon>Chelicerata</taxon>
        <taxon>Arachnida</taxon>
        <taxon>Araneae</taxon>
        <taxon>Araneomorphae</taxon>
        <taxon>Entelegynae</taxon>
        <taxon>Araneoidea</taxon>
        <taxon>Linyphiidae</taxon>
        <taxon>Erigoninae</taxon>
        <taxon>Oedothorax</taxon>
    </lineage>
</organism>
<dbReference type="AlphaFoldDB" id="A0AAV6U5C7"/>
<sequence length="84" mass="9887">MHRMLSDHQGQLPLSTFLEELEYKAIALPQRAKCGILEPWNPKAPRLYFRSTPITDMLQVRLSMREIGRRRDAVDKAFKKYVDI</sequence>
<dbReference type="EMBL" id="JAFNEN010000605">
    <property type="protein sequence ID" value="KAG8179742.1"/>
    <property type="molecule type" value="Genomic_DNA"/>
</dbReference>
<dbReference type="Proteomes" id="UP000827092">
    <property type="component" value="Unassembled WGS sequence"/>
</dbReference>
<accession>A0AAV6U5C7</accession>
<proteinExistence type="predicted"/>
<keyword evidence="2" id="KW-1185">Reference proteome</keyword>
<gene>
    <name evidence="1" type="ORF">JTE90_025075</name>
</gene>
<reference evidence="1 2" key="1">
    <citation type="journal article" date="2022" name="Nat. Ecol. Evol.">
        <title>A masculinizing supergene underlies an exaggerated male reproductive morph in a spider.</title>
        <authorList>
            <person name="Hendrickx F."/>
            <person name="De Corte Z."/>
            <person name="Sonet G."/>
            <person name="Van Belleghem S.M."/>
            <person name="Kostlbacher S."/>
            <person name="Vangestel C."/>
        </authorList>
    </citation>
    <scope>NUCLEOTIDE SEQUENCE [LARGE SCALE GENOMIC DNA]</scope>
    <source>
        <strain evidence="1">W744_W776</strain>
    </source>
</reference>
<evidence type="ECO:0000313" key="2">
    <source>
        <dbReference type="Proteomes" id="UP000827092"/>
    </source>
</evidence>